<evidence type="ECO:0000256" key="7">
    <source>
        <dbReference type="ARBA" id="ARBA00023136"/>
    </source>
</evidence>
<reference evidence="11" key="1">
    <citation type="submission" date="2008-03" db="EMBL/GenBank/DDBJ databases">
        <title>Complete sequence of chromosome of Beijerinckia indica subsp. indica ATCC 9039.</title>
        <authorList>
            <consortium name="US DOE Joint Genome Institute"/>
            <person name="Copeland A."/>
            <person name="Lucas S."/>
            <person name="Lapidus A."/>
            <person name="Glavina del Rio T."/>
            <person name="Dalin E."/>
            <person name="Tice H."/>
            <person name="Bruce D."/>
            <person name="Goodwin L."/>
            <person name="Pitluck S."/>
            <person name="LaButti K."/>
            <person name="Schmutz J."/>
            <person name="Larimer F."/>
            <person name="Land M."/>
            <person name="Hauser L."/>
            <person name="Kyrpides N."/>
            <person name="Mikhailova N."/>
            <person name="Dunfield P.F."/>
            <person name="Dedysh S.N."/>
            <person name="Liesack W."/>
            <person name="Saw J.H."/>
            <person name="Alam M."/>
            <person name="Chen Y."/>
            <person name="Murrell J.C."/>
            <person name="Richardson P."/>
        </authorList>
    </citation>
    <scope>NUCLEOTIDE SEQUENCE [LARGE SCALE GENOMIC DNA]</scope>
    <source>
        <strain evidence="11">ATCC 9039 / DSM 1715 / NCIMB 8712</strain>
    </source>
</reference>
<feature type="domain" description="ABC transmembrane type-2" evidence="9">
    <location>
        <begin position="138"/>
        <end position="370"/>
    </location>
</feature>
<comment type="similarity">
    <text evidence="2">Belongs to the ABC-2 integral membrane protein family.</text>
</comment>
<keyword evidence="3" id="KW-0813">Transport</keyword>
<dbReference type="AlphaFoldDB" id="B2IH47"/>
<proteinExistence type="inferred from homology"/>
<sequence>MRSLANIFWLGTKELRSFFQDYVLVGLVIWAFSLAVYAQAQSRSQELYNAAIAIIDEDDSQLSHFIREGFILPPYFKRPQTIALSDVNRLMDNGRYTFILDIPLHFERDILAGRQPSIQVNVDATVMVQAGIGAGYIQQILMNQINDFLSHSEISPPSSVSLDVRVAFNPNVTTSWFTSVMGIINNVTMLAIILSGAAVIREREHGTMEHLLVMPVTPFEIAMSKVWANGLVITLAVGLSLAVIVRGLLGIPVAGSVPLFLGGVVIYLFFATAVGIFLATIARTMPQLGLLYLLVAIPMNILSGSMTPLESMPWLLQMIMRFSPSTYFVSYAQAILYRGAGLEVVWQEFLAVALMGGLFFSLALLRFRRVSALST</sequence>
<dbReference type="InterPro" id="IPR013525">
    <property type="entry name" value="ABC2_TM"/>
</dbReference>
<evidence type="ECO:0000256" key="4">
    <source>
        <dbReference type="ARBA" id="ARBA00022475"/>
    </source>
</evidence>
<dbReference type="RefSeq" id="WP_012383818.1">
    <property type="nucleotide sequence ID" value="NC_010581.1"/>
</dbReference>
<dbReference type="eggNOG" id="COG0842">
    <property type="taxonomic scope" value="Bacteria"/>
</dbReference>
<dbReference type="Gene3D" id="3.40.1710.10">
    <property type="entry name" value="abc type-2 transporter like domain"/>
    <property type="match status" value="1"/>
</dbReference>
<dbReference type="PANTHER" id="PTHR30294">
    <property type="entry name" value="MEMBRANE COMPONENT OF ABC TRANSPORTER YHHJ-RELATED"/>
    <property type="match status" value="1"/>
</dbReference>
<keyword evidence="7 8" id="KW-0472">Membrane</keyword>
<keyword evidence="6 8" id="KW-1133">Transmembrane helix</keyword>
<feature type="transmembrane region" description="Helical" evidence="8">
    <location>
        <begin position="21"/>
        <end position="40"/>
    </location>
</feature>
<evidence type="ECO:0000256" key="1">
    <source>
        <dbReference type="ARBA" id="ARBA00004651"/>
    </source>
</evidence>
<comment type="subcellular location">
    <subcellularLocation>
        <location evidence="1">Cell membrane</location>
        <topology evidence="1">Multi-pass membrane protein</topology>
    </subcellularLocation>
</comment>
<evidence type="ECO:0000256" key="8">
    <source>
        <dbReference type="SAM" id="Phobius"/>
    </source>
</evidence>
<keyword evidence="11" id="KW-1185">Reference proteome</keyword>
<evidence type="ECO:0000256" key="3">
    <source>
        <dbReference type="ARBA" id="ARBA00022448"/>
    </source>
</evidence>
<dbReference type="OrthoDB" id="9784671at2"/>
<evidence type="ECO:0000259" key="9">
    <source>
        <dbReference type="PROSITE" id="PS51012"/>
    </source>
</evidence>
<gene>
    <name evidence="10" type="ordered locus">Bind_0811</name>
</gene>
<evidence type="ECO:0000256" key="6">
    <source>
        <dbReference type="ARBA" id="ARBA00022989"/>
    </source>
</evidence>
<dbReference type="GO" id="GO:0005886">
    <property type="term" value="C:plasma membrane"/>
    <property type="evidence" value="ECO:0007669"/>
    <property type="project" value="UniProtKB-SubCell"/>
</dbReference>
<evidence type="ECO:0000313" key="10">
    <source>
        <dbReference type="EMBL" id="ACB94461.1"/>
    </source>
</evidence>
<dbReference type="EMBL" id="CP001016">
    <property type="protein sequence ID" value="ACB94461.1"/>
    <property type="molecule type" value="Genomic_DNA"/>
</dbReference>
<keyword evidence="4" id="KW-1003">Cell membrane</keyword>
<name>B2IH47_BEII9</name>
<dbReference type="Pfam" id="PF12698">
    <property type="entry name" value="ABC2_membrane_3"/>
    <property type="match status" value="1"/>
</dbReference>
<dbReference type="KEGG" id="bid:Bind_0811"/>
<feature type="transmembrane region" description="Helical" evidence="8">
    <location>
        <begin position="257"/>
        <end position="278"/>
    </location>
</feature>
<dbReference type="InterPro" id="IPR051449">
    <property type="entry name" value="ABC-2_transporter_component"/>
</dbReference>
<accession>B2IH47</accession>
<dbReference type="HOGENOM" id="CLU_039483_8_1_5"/>
<dbReference type="STRING" id="395963.Bind_0811"/>
<feature type="transmembrane region" description="Helical" evidence="8">
    <location>
        <begin position="226"/>
        <end position="245"/>
    </location>
</feature>
<evidence type="ECO:0000256" key="2">
    <source>
        <dbReference type="ARBA" id="ARBA00007783"/>
    </source>
</evidence>
<protein>
    <submittedName>
        <fullName evidence="10">ABC-2 type transporter</fullName>
    </submittedName>
</protein>
<organism evidence="10 11">
    <name type="scientific">Beijerinckia indica subsp. indica (strain ATCC 9039 / DSM 1715 / NCIMB 8712)</name>
    <dbReference type="NCBI Taxonomy" id="395963"/>
    <lineage>
        <taxon>Bacteria</taxon>
        <taxon>Pseudomonadati</taxon>
        <taxon>Pseudomonadota</taxon>
        <taxon>Alphaproteobacteria</taxon>
        <taxon>Hyphomicrobiales</taxon>
        <taxon>Beijerinckiaceae</taxon>
        <taxon>Beijerinckia</taxon>
    </lineage>
</organism>
<evidence type="ECO:0000256" key="5">
    <source>
        <dbReference type="ARBA" id="ARBA00022692"/>
    </source>
</evidence>
<reference evidence="10 11" key="2">
    <citation type="journal article" date="2010" name="J. Bacteriol.">
        <title>Complete genome sequence of Beijerinckia indica subsp. indica.</title>
        <authorList>
            <person name="Tamas I."/>
            <person name="Dedysh S.N."/>
            <person name="Liesack W."/>
            <person name="Stott M.B."/>
            <person name="Alam M."/>
            <person name="Murrell J.C."/>
            <person name="Dunfield P.F."/>
        </authorList>
    </citation>
    <scope>NUCLEOTIDE SEQUENCE [LARGE SCALE GENOMIC DNA]</scope>
    <source>
        <strain evidence="11">ATCC 9039 / DSM 1715 / NCIMB 8712</strain>
    </source>
</reference>
<dbReference type="PROSITE" id="PS51012">
    <property type="entry name" value="ABC_TM2"/>
    <property type="match status" value="1"/>
</dbReference>
<dbReference type="PANTHER" id="PTHR30294:SF47">
    <property type="entry name" value="INNER MEMBRANE TRANSPORT PERMEASE YHHJ"/>
    <property type="match status" value="1"/>
</dbReference>
<keyword evidence="5 8" id="KW-0812">Transmembrane</keyword>
<dbReference type="Proteomes" id="UP000001695">
    <property type="component" value="Chromosome"/>
</dbReference>
<feature type="transmembrane region" description="Helical" evidence="8">
    <location>
        <begin position="344"/>
        <end position="365"/>
    </location>
</feature>
<dbReference type="InterPro" id="IPR047817">
    <property type="entry name" value="ABC2_TM_bact-type"/>
</dbReference>
<dbReference type="GO" id="GO:0140359">
    <property type="term" value="F:ABC-type transporter activity"/>
    <property type="evidence" value="ECO:0007669"/>
    <property type="project" value="InterPro"/>
</dbReference>
<evidence type="ECO:0000313" key="11">
    <source>
        <dbReference type="Proteomes" id="UP000001695"/>
    </source>
</evidence>
<feature type="transmembrane region" description="Helical" evidence="8">
    <location>
        <begin position="290"/>
        <end position="309"/>
    </location>
</feature>
<feature type="transmembrane region" description="Helical" evidence="8">
    <location>
        <begin position="176"/>
        <end position="200"/>
    </location>
</feature>